<dbReference type="FunFam" id="1.10.10.10:FF:000001">
    <property type="entry name" value="LysR family transcriptional regulator"/>
    <property type="match status" value="1"/>
</dbReference>
<organism evidence="6 7">
    <name type="scientific">Pseudoalteromonas denitrificans DSM 6059</name>
    <dbReference type="NCBI Taxonomy" id="1123010"/>
    <lineage>
        <taxon>Bacteria</taxon>
        <taxon>Pseudomonadati</taxon>
        <taxon>Pseudomonadota</taxon>
        <taxon>Gammaproteobacteria</taxon>
        <taxon>Alteromonadales</taxon>
        <taxon>Pseudoalteromonadaceae</taxon>
        <taxon>Pseudoalteromonas</taxon>
    </lineage>
</organism>
<keyword evidence="7" id="KW-1185">Reference proteome</keyword>
<dbReference type="Pfam" id="PF00126">
    <property type="entry name" value="HTH_1"/>
    <property type="match status" value="1"/>
</dbReference>
<sequence>MLLNAQILAALRTFDAAARHQNFTQASKELCITAGAVSQQMTNLEAQLKLVLFERHSRGINLTKDGKKLFEVVQPSLNSISQTIEQMQTPLEVNKVIRVKSTPSFTYKWLVPKLQDFYQQYPHIKIQLFADAALVDKSKTDYDLIIDFGPIPYLNLPTNIHCELLMSETLTPVMSPNYAEKLDLYSQIHWENMTLLHDAMPWSGTEPDHEWRYWFNMNNLSDVKSNTGHYFNRTDLAIEAAIAGQGIALARKTLITKEIVSGKLIAPVRSINANSGYYLLHPIQKEIQLPNNDILLFKNWLKSQAQSWLKQI</sequence>
<comment type="similarity">
    <text evidence="1">Belongs to the LysR transcriptional regulatory family.</text>
</comment>
<dbReference type="PROSITE" id="PS50931">
    <property type="entry name" value="HTH_LYSR"/>
    <property type="match status" value="1"/>
</dbReference>
<dbReference type="InterPro" id="IPR005119">
    <property type="entry name" value="LysR_subst-bd"/>
</dbReference>
<name>A0A1I1MT97_9GAMM</name>
<evidence type="ECO:0000313" key="6">
    <source>
        <dbReference type="EMBL" id="SFC88581.1"/>
    </source>
</evidence>
<evidence type="ECO:0000256" key="4">
    <source>
        <dbReference type="ARBA" id="ARBA00023163"/>
    </source>
</evidence>
<evidence type="ECO:0000313" key="7">
    <source>
        <dbReference type="Proteomes" id="UP000198862"/>
    </source>
</evidence>
<dbReference type="InterPro" id="IPR036390">
    <property type="entry name" value="WH_DNA-bd_sf"/>
</dbReference>
<dbReference type="Gene3D" id="3.40.190.10">
    <property type="entry name" value="Periplasmic binding protein-like II"/>
    <property type="match status" value="2"/>
</dbReference>
<protein>
    <submittedName>
        <fullName evidence="6">DNA-binding transcriptional regulator, LysR family</fullName>
    </submittedName>
</protein>
<proteinExistence type="inferred from homology"/>
<dbReference type="InterPro" id="IPR036388">
    <property type="entry name" value="WH-like_DNA-bd_sf"/>
</dbReference>
<dbReference type="SUPFAM" id="SSF53850">
    <property type="entry name" value="Periplasmic binding protein-like II"/>
    <property type="match status" value="1"/>
</dbReference>
<dbReference type="Pfam" id="PF03466">
    <property type="entry name" value="LysR_substrate"/>
    <property type="match status" value="1"/>
</dbReference>
<gene>
    <name evidence="6" type="ORF">SAMN02745724_02817</name>
</gene>
<keyword evidence="3 6" id="KW-0238">DNA-binding</keyword>
<dbReference type="AlphaFoldDB" id="A0A1I1MT97"/>
<dbReference type="GO" id="GO:0003700">
    <property type="term" value="F:DNA-binding transcription factor activity"/>
    <property type="evidence" value="ECO:0007669"/>
    <property type="project" value="InterPro"/>
</dbReference>
<dbReference type="OrthoDB" id="5526340at2"/>
<dbReference type="InterPro" id="IPR000847">
    <property type="entry name" value="LysR_HTH_N"/>
</dbReference>
<dbReference type="SUPFAM" id="SSF46785">
    <property type="entry name" value="Winged helix' DNA-binding domain"/>
    <property type="match status" value="1"/>
</dbReference>
<dbReference type="InterPro" id="IPR058163">
    <property type="entry name" value="LysR-type_TF_proteobact-type"/>
</dbReference>
<dbReference type="CDD" id="cd08432">
    <property type="entry name" value="PBP2_GcdR_TrpI_HvrB_AmpR_like"/>
    <property type="match status" value="1"/>
</dbReference>
<evidence type="ECO:0000259" key="5">
    <source>
        <dbReference type="PROSITE" id="PS50931"/>
    </source>
</evidence>
<keyword evidence="2" id="KW-0805">Transcription regulation</keyword>
<dbReference type="RefSeq" id="WP_091985055.1">
    <property type="nucleotide sequence ID" value="NZ_FOLO01000021.1"/>
</dbReference>
<dbReference type="PANTHER" id="PTHR30537:SF32">
    <property type="entry name" value="HTH-TYPE TRANSCRIPTIONAL REGULATOR DSDC"/>
    <property type="match status" value="1"/>
</dbReference>
<dbReference type="GO" id="GO:0043565">
    <property type="term" value="F:sequence-specific DNA binding"/>
    <property type="evidence" value="ECO:0007669"/>
    <property type="project" value="TreeGrafter"/>
</dbReference>
<accession>A0A1I1MT97</accession>
<dbReference type="PANTHER" id="PTHR30537">
    <property type="entry name" value="HTH-TYPE TRANSCRIPTIONAL REGULATOR"/>
    <property type="match status" value="1"/>
</dbReference>
<keyword evidence="4" id="KW-0804">Transcription</keyword>
<dbReference type="Gene3D" id="1.10.10.10">
    <property type="entry name" value="Winged helix-like DNA-binding domain superfamily/Winged helix DNA-binding domain"/>
    <property type="match status" value="1"/>
</dbReference>
<evidence type="ECO:0000256" key="1">
    <source>
        <dbReference type="ARBA" id="ARBA00009437"/>
    </source>
</evidence>
<dbReference type="Proteomes" id="UP000198862">
    <property type="component" value="Unassembled WGS sequence"/>
</dbReference>
<dbReference type="GO" id="GO:0006351">
    <property type="term" value="P:DNA-templated transcription"/>
    <property type="evidence" value="ECO:0007669"/>
    <property type="project" value="TreeGrafter"/>
</dbReference>
<dbReference type="STRING" id="1123010.SAMN02745724_02817"/>
<feature type="domain" description="HTH lysR-type" evidence="5">
    <location>
        <begin position="6"/>
        <end position="63"/>
    </location>
</feature>
<evidence type="ECO:0000256" key="2">
    <source>
        <dbReference type="ARBA" id="ARBA00023015"/>
    </source>
</evidence>
<dbReference type="EMBL" id="FOLO01000021">
    <property type="protein sequence ID" value="SFC88581.1"/>
    <property type="molecule type" value="Genomic_DNA"/>
</dbReference>
<reference evidence="6 7" key="1">
    <citation type="submission" date="2016-10" db="EMBL/GenBank/DDBJ databases">
        <authorList>
            <person name="de Groot N.N."/>
        </authorList>
    </citation>
    <scope>NUCLEOTIDE SEQUENCE [LARGE SCALE GENOMIC DNA]</scope>
    <source>
        <strain evidence="6 7">DSM 6059</strain>
    </source>
</reference>
<evidence type="ECO:0000256" key="3">
    <source>
        <dbReference type="ARBA" id="ARBA00023125"/>
    </source>
</evidence>